<dbReference type="GO" id="GO:0043531">
    <property type="term" value="F:ADP binding"/>
    <property type="evidence" value="ECO:0007669"/>
    <property type="project" value="InterPro"/>
</dbReference>
<dbReference type="Pfam" id="PF00931">
    <property type="entry name" value="NB-ARC"/>
    <property type="match status" value="1"/>
</dbReference>
<protein>
    <submittedName>
        <fullName evidence="2">Tetratricopeptide (TPR) repeat protein</fullName>
    </submittedName>
</protein>
<reference evidence="2 3" key="1">
    <citation type="submission" date="2020-08" db="EMBL/GenBank/DDBJ databases">
        <title>Sequencing the genomes of 1000 actinobacteria strains.</title>
        <authorList>
            <person name="Klenk H.-P."/>
        </authorList>
    </citation>
    <scope>NUCLEOTIDE SEQUENCE [LARGE SCALE GENOMIC DNA]</scope>
    <source>
        <strain evidence="2 3">DSM 43582</strain>
    </source>
</reference>
<dbReference type="InterPro" id="IPR027417">
    <property type="entry name" value="P-loop_NTPase"/>
</dbReference>
<dbReference type="Proteomes" id="UP000540412">
    <property type="component" value="Unassembled WGS sequence"/>
</dbReference>
<sequence>MTTADFLPKADGAARQVNIAGDNHSPVHLADQQYVVHVGGDTQLQIGACSAVSITMPADAKRSRYFHESLALVSVEAPFGRLPEAVVGRDDVVTAIMDRTSDRPPRIEVLSGMGGVGKTTVALSIAEHAKCAGADVYWVPAGSAAAVSDGMRQVALSVGVPADQVTHAWEGGGRPAADLVWRHLKSLDRPWILVFDDADELDVLSCEGAALADATGWARSPVGRSQGVLVTTRDRNSRSWGTRIARIHRLGVLKLQFAATVLQTLAPMTAGDTRAAEALADRLGCLPLALHLAGTYLAQAQDDPLADAHTFEKYADRLTDSPLLLDDAAEGIRGDLRSAEDRARATIADTWNLSLDLLERQDIAHARVLLQLLSCFAPATPLPHALVDPKAIAALPMWADPVTHRTVWMTIRGLHRFGLVDVDGSADEPVHQIHRLVAEVSLAPMLAAPSNYRRVWDSAADLLAEVTPYEENPRGPSTWRAWQGLIPHWRVMINRAPDWGSGSESRFDAVLLCTSIAVSYLHFRGEYTAACTLADTALGRSETAHADLTIVSNVRRHRAVAVMSRGDLKLAEAEFDDIVDNCVTHLGAAHPMTVSVRYDRARVLTMRGKNKQAKEEYDEVIRQETALYGADAVTTLLTRHDRAICVRSTGRFQEAADEGELVLAGLQAALGESHPDVLQAQHEYAVSLRDRGNFEEAAAAFVRVLEAEREILGINHPSTLITRVNLALTLMLCKNIDAGEADLRAVVDIRSEILGSDHHDTLEARGALAMILVQKGELDAQSAEMEFSELTARIRTQFIDDHPTVLASRGSHAAALRLLGERIDAEVQCRTVLDAAKSRHGEDHPTTLGANFDWAVALGDLGRTTEAIAEMRTVLARFEAVPGTSYRMITSARHTLGSFLLDQGQLVEAEEIFRAALDELPECSDRHDDIQHDLAAVLLARGQFQDAINRLRVIVEERRRASGPTHPDTLTVRNNLGIALKEFGELEQAATVYRAALHDSASNHSNDQPLTLTLRHNLAVVLRIQGRLDEAHDELVQILKIQLRKSGPEHPETLATRKSLARVLDDKGAATEAEAEYRDIRAMCSRVRGENHPHTLYVQGNLAYFLLAQGRFREAETEYRDALKRCLKHLAPDHPETLRMKHNLAMALAQQGGLPEAITRFQDVVERRQRTLGANHSETLTARTNLGHALYRLNQPAESAEQFRLVADGTAATHGPDHDSVWDARARRAQHLWEAGQPRQAQREFEALLSDTSGARQLDDPRVLAAERVLEFVRADADWTDDV</sequence>
<organism evidence="2 3">
    <name type="scientific">Nocardia transvalensis</name>
    <dbReference type="NCBI Taxonomy" id="37333"/>
    <lineage>
        <taxon>Bacteria</taxon>
        <taxon>Bacillati</taxon>
        <taxon>Actinomycetota</taxon>
        <taxon>Actinomycetes</taxon>
        <taxon>Mycobacteriales</taxon>
        <taxon>Nocardiaceae</taxon>
        <taxon>Nocardia</taxon>
    </lineage>
</organism>
<dbReference type="PRINTS" id="PR00364">
    <property type="entry name" value="DISEASERSIST"/>
</dbReference>
<dbReference type="SUPFAM" id="SSF48452">
    <property type="entry name" value="TPR-like"/>
    <property type="match status" value="5"/>
</dbReference>
<dbReference type="RefSeq" id="WP_083905495.1">
    <property type="nucleotide sequence ID" value="NZ_JACHIT010000001.1"/>
</dbReference>
<dbReference type="InterPro" id="IPR053137">
    <property type="entry name" value="NLR-like"/>
</dbReference>
<evidence type="ECO:0000313" key="3">
    <source>
        <dbReference type="Proteomes" id="UP000540412"/>
    </source>
</evidence>
<feature type="domain" description="NB-ARC" evidence="1">
    <location>
        <begin position="94"/>
        <end position="237"/>
    </location>
</feature>
<accession>A0A7W9P8C2</accession>
<dbReference type="Gene3D" id="3.40.50.300">
    <property type="entry name" value="P-loop containing nucleotide triphosphate hydrolases"/>
    <property type="match status" value="1"/>
</dbReference>
<keyword evidence="3" id="KW-1185">Reference proteome</keyword>
<dbReference type="SUPFAM" id="SSF52540">
    <property type="entry name" value="P-loop containing nucleoside triphosphate hydrolases"/>
    <property type="match status" value="1"/>
</dbReference>
<dbReference type="CDD" id="cd01983">
    <property type="entry name" value="SIMIBI"/>
    <property type="match status" value="1"/>
</dbReference>
<dbReference type="InterPro" id="IPR002182">
    <property type="entry name" value="NB-ARC"/>
</dbReference>
<name>A0A7W9P8C2_9NOCA</name>
<evidence type="ECO:0000313" key="2">
    <source>
        <dbReference type="EMBL" id="MBB5911262.1"/>
    </source>
</evidence>
<dbReference type="Pfam" id="PF13374">
    <property type="entry name" value="TPR_10"/>
    <property type="match status" value="1"/>
</dbReference>
<dbReference type="PANTHER" id="PTHR46082:SF6">
    <property type="entry name" value="AAA+ ATPASE DOMAIN-CONTAINING PROTEIN-RELATED"/>
    <property type="match status" value="1"/>
</dbReference>
<evidence type="ECO:0000259" key="1">
    <source>
        <dbReference type="Pfam" id="PF00931"/>
    </source>
</evidence>
<dbReference type="PANTHER" id="PTHR46082">
    <property type="entry name" value="ATP/GTP-BINDING PROTEIN-RELATED"/>
    <property type="match status" value="1"/>
</dbReference>
<dbReference type="InterPro" id="IPR019734">
    <property type="entry name" value="TPR_rpt"/>
</dbReference>
<dbReference type="SMART" id="SM00028">
    <property type="entry name" value="TPR"/>
    <property type="match status" value="7"/>
</dbReference>
<comment type="caution">
    <text evidence="2">The sequence shown here is derived from an EMBL/GenBank/DDBJ whole genome shotgun (WGS) entry which is preliminary data.</text>
</comment>
<dbReference type="Pfam" id="PF13424">
    <property type="entry name" value="TPR_12"/>
    <property type="match status" value="4"/>
</dbReference>
<proteinExistence type="predicted"/>
<dbReference type="Pfam" id="PF13432">
    <property type="entry name" value="TPR_16"/>
    <property type="match status" value="1"/>
</dbReference>
<dbReference type="InterPro" id="IPR011990">
    <property type="entry name" value="TPR-like_helical_dom_sf"/>
</dbReference>
<dbReference type="EMBL" id="JACHIT010000001">
    <property type="protein sequence ID" value="MBB5911262.1"/>
    <property type="molecule type" value="Genomic_DNA"/>
</dbReference>
<gene>
    <name evidence="2" type="ORF">BJY24_000129</name>
</gene>
<dbReference type="Gene3D" id="1.25.40.10">
    <property type="entry name" value="Tetratricopeptide repeat domain"/>
    <property type="match status" value="5"/>
</dbReference>